<evidence type="ECO:0000313" key="1">
    <source>
        <dbReference type="EMBL" id="KAA6400137.1"/>
    </source>
</evidence>
<sequence>MHWNPTYGVAIFQNILKVPVKLELSELGLFVNFGTQKFTTKAPVATIDFWAAIALAKQNAEARRMEIQRPSLLSITNVPQSDQILGAKLNQFYKVLQSEHALVLCNLGLWEGSFANMMKNQPIQATMDMQNGIVHNIKEAERTYFAIS</sequence>
<proteinExistence type="predicted"/>
<accession>A0A5J4WYF8</accession>
<reference evidence="1 2" key="1">
    <citation type="submission" date="2019-03" db="EMBL/GenBank/DDBJ databases">
        <title>Single cell metagenomics reveals metabolic interactions within the superorganism composed of flagellate Streblomastix strix and complex community of Bacteroidetes bacteria on its surface.</title>
        <authorList>
            <person name="Treitli S.C."/>
            <person name="Kolisko M."/>
            <person name="Husnik F."/>
            <person name="Keeling P."/>
            <person name="Hampl V."/>
        </authorList>
    </citation>
    <scope>NUCLEOTIDE SEQUENCE [LARGE SCALE GENOMIC DNA]</scope>
    <source>
        <strain evidence="1">ST1C</strain>
    </source>
</reference>
<dbReference type="EMBL" id="SNRW01000615">
    <property type="protein sequence ID" value="KAA6400137.1"/>
    <property type="molecule type" value="Genomic_DNA"/>
</dbReference>
<protein>
    <submittedName>
        <fullName evidence="1">Uncharacterized protein</fullName>
    </submittedName>
</protein>
<evidence type="ECO:0000313" key="2">
    <source>
        <dbReference type="Proteomes" id="UP000324800"/>
    </source>
</evidence>
<dbReference type="AlphaFoldDB" id="A0A5J4WYF8"/>
<dbReference type="Proteomes" id="UP000324800">
    <property type="component" value="Unassembled WGS sequence"/>
</dbReference>
<gene>
    <name evidence="1" type="ORF">EZS28_004337</name>
</gene>
<comment type="caution">
    <text evidence="1">The sequence shown here is derived from an EMBL/GenBank/DDBJ whole genome shotgun (WGS) entry which is preliminary data.</text>
</comment>
<organism evidence="1 2">
    <name type="scientific">Streblomastix strix</name>
    <dbReference type="NCBI Taxonomy" id="222440"/>
    <lineage>
        <taxon>Eukaryota</taxon>
        <taxon>Metamonada</taxon>
        <taxon>Preaxostyla</taxon>
        <taxon>Oxymonadida</taxon>
        <taxon>Streblomastigidae</taxon>
        <taxon>Streblomastix</taxon>
    </lineage>
</organism>
<name>A0A5J4WYF8_9EUKA</name>